<sequence>MVHLPPEIIHMIIEEVEDHSTLQLCRLIDRTFLDIVNELAFESLVTRKEIINTSESSLENLSAHKNIAKNVRIFYYDARGVVVPEVKEEGSPLTESSTDSGHSEVEEDDAAEHQQEELSFSESEMEDEENDGPFYEDQEAIHFFEPEIGGDESGLEQESLDYSEPEMEDESDDNDQVPRRTFPPRGKKGREETCDAQVADSFVESMVTDFKFLHRFINLRSLSLFLPWDRNRFNRVYYEAYYEVPPYCALDVRLQEAILDGCAALGTQFKRQGTLLRNFQLHNMLAYPSKALESEGLRSLVKTLTTFAISLYPREDAIDDKEEEPETSASMRFLPKIVGLMATMENLETFIYCHDVGTAGVDERWRLFKSLYFPRLKCLQFEGIAFDYMGEAATDFILRHKATLEELCMDKCVIRDVGTFGWDDVFVEIRDAGMERLSEFTFVPPPGPDEEGRLYHGYGWSSASGELQTIHASSLQYDDADVARDLDALKSLQESISHRRNLNSSI</sequence>
<dbReference type="AlphaFoldDB" id="A0A8H4VIG5"/>
<accession>A0A8H4VIG5</accession>
<feature type="region of interest" description="Disordered" evidence="1">
    <location>
        <begin position="148"/>
        <end position="193"/>
    </location>
</feature>
<evidence type="ECO:0000313" key="3">
    <source>
        <dbReference type="Proteomes" id="UP000521872"/>
    </source>
</evidence>
<comment type="caution">
    <text evidence="2">The sequence shown here is derived from an EMBL/GenBank/DDBJ whole genome shotgun (WGS) entry which is preliminary data.</text>
</comment>
<feature type="compositionally biased region" description="Acidic residues" evidence="1">
    <location>
        <begin position="123"/>
        <end position="132"/>
    </location>
</feature>
<feature type="compositionally biased region" description="Acidic residues" evidence="1">
    <location>
        <begin position="148"/>
        <end position="175"/>
    </location>
</feature>
<organism evidence="2 3">
    <name type="scientific">Agrocybe pediades</name>
    <dbReference type="NCBI Taxonomy" id="84607"/>
    <lineage>
        <taxon>Eukaryota</taxon>
        <taxon>Fungi</taxon>
        <taxon>Dikarya</taxon>
        <taxon>Basidiomycota</taxon>
        <taxon>Agaricomycotina</taxon>
        <taxon>Agaricomycetes</taxon>
        <taxon>Agaricomycetidae</taxon>
        <taxon>Agaricales</taxon>
        <taxon>Agaricineae</taxon>
        <taxon>Strophariaceae</taxon>
        <taxon>Agrocybe</taxon>
    </lineage>
</organism>
<gene>
    <name evidence="2" type="ORF">D9613_006468</name>
</gene>
<keyword evidence="3" id="KW-1185">Reference proteome</keyword>
<dbReference type="EMBL" id="JAACJL010000058">
    <property type="protein sequence ID" value="KAF4610767.1"/>
    <property type="molecule type" value="Genomic_DNA"/>
</dbReference>
<reference evidence="2 3" key="1">
    <citation type="submission" date="2019-12" db="EMBL/GenBank/DDBJ databases">
        <authorList>
            <person name="Floudas D."/>
            <person name="Bentzer J."/>
            <person name="Ahren D."/>
            <person name="Johansson T."/>
            <person name="Persson P."/>
            <person name="Tunlid A."/>
        </authorList>
    </citation>
    <scope>NUCLEOTIDE SEQUENCE [LARGE SCALE GENOMIC DNA]</scope>
    <source>
        <strain evidence="2 3">CBS 102.39</strain>
    </source>
</reference>
<feature type="region of interest" description="Disordered" evidence="1">
    <location>
        <begin position="86"/>
        <end position="132"/>
    </location>
</feature>
<evidence type="ECO:0008006" key="4">
    <source>
        <dbReference type="Google" id="ProtNLM"/>
    </source>
</evidence>
<name>A0A8H4VIG5_9AGAR</name>
<proteinExistence type="predicted"/>
<evidence type="ECO:0000256" key="1">
    <source>
        <dbReference type="SAM" id="MobiDB-lite"/>
    </source>
</evidence>
<dbReference type="Proteomes" id="UP000521872">
    <property type="component" value="Unassembled WGS sequence"/>
</dbReference>
<protein>
    <recommendedName>
        <fullName evidence="4">F-box domain-containing protein</fullName>
    </recommendedName>
</protein>
<evidence type="ECO:0000313" key="2">
    <source>
        <dbReference type="EMBL" id="KAF4610767.1"/>
    </source>
</evidence>